<name>A0ABZ1BT36_9FIRM</name>
<evidence type="ECO:0000259" key="1">
    <source>
        <dbReference type="Pfam" id="PF17042"/>
    </source>
</evidence>
<keyword evidence="3" id="KW-1185">Reference proteome</keyword>
<sequence>MLQRTAPGPVIVVAGSTTELTARQLEALEQALGLRLELVDVGALAGQRDQACGAQSRRAWEIERLASSILAHWSRPCVGIRTSRGPDDLAPGLTARQQADLLDGLGLAVRLALRRAAEESRPAPAGLYTTGGDVTAAVLRALDATAIELLDQVLPLAALGQLVGGPSRGLRLVTKGGLVGGEDAAIRCVRRLRGEA</sequence>
<accession>A0ABZ1BT36</accession>
<feature type="domain" description="Four-carbon acid sugar kinase nucleotide binding" evidence="1">
    <location>
        <begin position="11"/>
        <end position="184"/>
    </location>
</feature>
<dbReference type="Gene3D" id="3.40.980.20">
    <property type="entry name" value="Four-carbon acid sugar kinase, nucleotide binding domain"/>
    <property type="match status" value="1"/>
</dbReference>
<dbReference type="InterPro" id="IPR031475">
    <property type="entry name" value="NBD_C"/>
</dbReference>
<dbReference type="SUPFAM" id="SSF142764">
    <property type="entry name" value="YgbK-like"/>
    <property type="match status" value="1"/>
</dbReference>
<dbReference type="RefSeq" id="WP_324670386.1">
    <property type="nucleotide sequence ID" value="NZ_CP141614.1"/>
</dbReference>
<reference evidence="3" key="1">
    <citation type="submission" date="2023-12" db="EMBL/GenBank/DDBJ databases">
        <title>Novel isolates from deep terrestrial aquifers shed light on the physiology and ecology of the class Limnochordia.</title>
        <authorList>
            <person name="Karnachuk O.V."/>
            <person name="Lukina A.P."/>
            <person name="Avakyan M.R."/>
            <person name="Kadnikov V."/>
            <person name="Begmatov S."/>
            <person name="Beletsky A.V."/>
            <person name="Mardanov A.V."/>
            <person name="Ravin N.V."/>
        </authorList>
    </citation>
    <scope>NUCLEOTIDE SEQUENCE [LARGE SCALE GENOMIC DNA]</scope>
    <source>
        <strain evidence="3">LN</strain>
    </source>
</reference>
<dbReference type="Proteomes" id="UP001333102">
    <property type="component" value="Chromosome"/>
</dbReference>
<proteinExistence type="predicted"/>
<organism evidence="2 3">
    <name type="scientific">Geochorda subterranea</name>
    <dbReference type="NCBI Taxonomy" id="3109564"/>
    <lineage>
        <taxon>Bacteria</taxon>
        <taxon>Bacillati</taxon>
        <taxon>Bacillota</taxon>
        <taxon>Limnochordia</taxon>
        <taxon>Limnochordales</taxon>
        <taxon>Geochordaceae</taxon>
        <taxon>Geochorda</taxon>
    </lineage>
</organism>
<gene>
    <name evidence="2" type="ORF">VLY81_09520</name>
</gene>
<protein>
    <submittedName>
        <fullName evidence="2">Nucleotide-binding domain containing protein</fullName>
    </submittedName>
</protein>
<dbReference type="InterPro" id="IPR042213">
    <property type="entry name" value="NBD_C_sf"/>
</dbReference>
<dbReference type="Pfam" id="PF17042">
    <property type="entry name" value="NBD_C"/>
    <property type="match status" value="1"/>
</dbReference>
<evidence type="ECO:0000313" key="3">
    <source>
        <dbReference type="Proteomes" id="UP001333102"/>
    </source>
</evidence>
<evidence type="ECO:0000313" key="2">
    <source>
        <dbReference type="EMBL" id="WRP15956.1"/>
    </source>
</evidence>
<dbReference type="EMBL" id="CP141614">
    <property type="protein sequence ID" value="WRP15956.1"/>
    <property type="molecule type" value="Genomic_DNA"/>
</dbReference>